<dbReference type="Gramene" id="TraesARI7A03G03897770.1">
    <property type="protein sequence ID" value="TraesARI7A03G03897770.1.CDS1"/>
    <property type="gene ID" value="TraesARI7A03G03897770"/>
</dbReference>
<keyword evidence="3" id="KW-1185">Reference proteome</keyword>
<dbReference type="EnsemblPlants" id="TraesCS7A02G295200.1">
    <property type="protein sequence ID" value="TraesCS7A02G295200.1.cds1"/>
    <property type="gene ID" value="TraesCS7A02G295200"/>
</dbReference>
<dbReference type="Gramene" id="TraesROB_scaffold_027022_01G000100.1">
    <property type="protein sequence ID" value="TraesROB_scaffold_027022_01G000100.1"/>
    <property type="gene ID" value="TraesROB_scaffold_027022_01G000100"/>
</dbReference>
<dbReference type="Gramene" id="TraesJUL7A03G03961240.1">
    <property type="protein sequence ID" value="TraesJUL7A03G03961240.1.CDS1"/>
    <property type="gene ID" value="TraesJUL7A03G03961240"/>
</dbReference>
<dbReference type="Gramene" id="TraesCLE_scaffold_021402_01G000100.1">
    <property type="protein sequence ID" value="TraesCLE_scaffold_021402_01G000100.1"/>
    <property type="gene ID" value="TraesCLE_scaffold_021402_01G000100"/>
</dbReference>
<feature type="region of interest" description="Disordered" evidence="1">
    <location>
        <begin position="44"/>
        <end position="112"/>
    </location>
</feature>
<dbReference type="AlphaFoldDB" id="A0A3B6RJQ7"/>
<dbReference type="Proteomes" id="UP000019116">
    <property type="component" value="Chromosome 7A"/>
</dbReference>
<protein>
    <submittedName>
        <fullName evidence="2">Uncharacterized protein</fullName>
    </submittedName>
</protein>
<reference evidence="2" key="1">
    <citation type="submission" date="2018-08" db="EMBL/GenBank/DDBJ databases">
        <authorList>
            <person name="Rossello M."/>
        </authorList>
    </citation>
    <scope>NUCLEOTIDE SEQUENCE [LARGE SCALE GENOMIC DNA]</scope>
    <source>
        <strain evidence="2">cv. Chinese Spring</strain>
    </source>
</reference>
<dbReference type="Gramene" id="TraesWEE_scaffold_020335_01G000200.1">
    <property type="protein sequence ID" value="TraesWEE_scaffold_020335_01G000200.1"/>
    <property type="gene ID" value="TraesWEE_scaffold_020335_01G000200"/>
</dbReference>
<reference evidence="2" key="2">
    <citation type="submission" date="2018-10" db="UniProtKB">
        <authorList>
            <consortium name="EnsemblPlants"/>
        </authorList>
    </citation>
    <scope>IDENTIFICATION</scope>
</reference>
<dbReference type="Gramene" id="TraesRN7A0100701800.1">
    <property type="protein sequence ID" value="TraesRN7A0100701800.1"/>
    <property type="gene ID" value="TraesRN7A0100701800"/>
</dbReference>
<name>A0A3B6RJQ7_WHEAT</name>
<accession>A0A3B6RJQ7</accession>
<evidence type="ECO:0000256" key="1">
    <source>
        <dbReference type="SAM" id="MobiDB-lite"/>
    </source>
</evidence>
<sequence>MKRACARALETEVTSLLSRFHFDAHETWLLPHTDTLCKLRYHGEANKQGEEEEEDGREEGEEEVMKKKLQAPNYRPGPDVDDLQAPDVRPSPDDRRHHTRAKSTDFWSPTDD</sequence>
<evidence type="ECO:0000313" key="3">
    <source>
        <dbReference type="Proteomes" id="UP000019116"/>
    </source>
</evidence>
<dbReference type="Gramene" id="TraesCS7A03G0722100.1">
    <property type="protein sequence ID" value="TraesCS7A03G0722100.1.CDS1"/>
    <property type="gene ID" value="TraesCS7A03G0722100"/>
</dbReference>
<feature type="compositionally biased region" description="Acidic residues" evidence="1">
    <location>
        <begin position="50"/>
        <end position="62"/>
    </location>
</feature>
<proteinExistence type="predicted"/>
<dbReference type="Gramene" id="TraesSTA7A03G03920250.1">
    <property type="protein sequence ID" value="TraesSTA7A03G03920250.1.CDS1"/>
    <property type="gene ID" value="TraesSTA7A03G03920250"/>
</dbReference>
<organism evidence="2">
    <name type="scientific">Triticum aestivum</name>
    <name type="common">Wheat</name>
    <dbReference type="NCBI Taxonomy" id="4565"/>
    <lineage>
        <taxon>Eukaryota</taxon>
        <taxon>Viridiplantae</taxon>
        <taxon>Streptophyta</taxon>
        <taxon>Embryophyta</taxon>
        <taxon>Tracheophyta</taxon>
        <taxon>Spermatophyta</taxon>
        <taxon>Magnoliopsida</taxon>
        <taxon>Liliopsida</taxon>
        <taxon>Poales</taxon>
        <taxon>Poaceae</taxon>
        <taxon>BOP clade</taxon>
        <taxon>Pooideae</taxon>
        <taxon>Triticodae</taxon>
        <taxon>Triticeae</taxon>
        <taxon>Triticinae</taxon>
        <taxon>Triticum</taxon>
    </lineage>
</organism>
<dbReference type="Gramene" id="TraesJAG7A03G03906860.1">
    <property type="protein sequence ID" value="TraesJAG7A03G03906860.1.CDS1"/>
    <property type="gene ID" value="TraesJAG7A03G03906860"/>
</dbReference>
<dbReference type="Gramene" id="TraesLDM7A03G03928460.1">
    <property type="protein sequence ID" value="TraesLDM7A03G03928460.1.CDS1"/>
    <property type="gene ID" value="TraesLDM7A03G03928460"/>
</dbReference>
<dbReference type="Gramene" id="TraesNOR7A03G03968410.1">
    <property type="protein sequence ID" value="TraesNOR7A03G03968410.1.CDS1"/>
    <property type="gene ID" value="TraesNOR7A03G03968410"/>
</dbReference>
<dbReference type="Gramene" id="TraesCS7A02G295200.1">
    <property type="protein sequence ID" value="TraesCS7A02G295200.1.cds1"/>
    <property type="gene ID" value="TraesCS7A02G295200"/>
</dbReference>
<dbReference type="Gramene" id="TraesLAC7A03G03878100.1">
    <property type="protein sequence ID" value="TraesLAC7A03G03878100.1.CDS1"/>
    <property type="gene ID" value="TraesLAC7A03G03878100"/>
</dbReference>
<dbReference type="Gramene" id="TraesSYM7A03G03877800.1">
    <property type="protein sequence ID" value="TraesSYM7A03G03877800.1.CDS1"/>
    <property type="gene ID" value="TraesSYM7A03G03877800"/>
</dbReference>
<dbReference type="Gramene" id="TraesCAD_scaffold_025746_01G000100.1">
    <property type="protein sequence ID" value="TraesCAD_scaffold_025746_01G000100.1"/>
    <property type="gene ID" value="TraesCAD_scaffold_025746_01G000100"/>
</dbReference>
<evidence type="ECO:0000313" key="2">
    <source>
        <dbReference type="EnsemblPlants" id="TraesCS7A02G295200.1.cds1"/>
    </source>
</evidence>